<dbReference type="PROSITE" id="PS50405">
    <property type="entry name" value="GST_CTER"/>
    <property type="match status" value="1"/>
</dbReference>
<dbReference type="SUPFAM" id="SSF47616">
    <property type="entry name" value="GST C-terminal domain-like"/>
    <property type="match status" value="1"/>
</dbReference>
<dbReference type="EMBL" id="SHAH01000003">
    <property type="protein sequence ID" value="RZO78214.1"/>
    <property type="molecule type" value="Genomic_DNA"/>
</dbReference>
<dbReference type="Proteomes" id="UP000320404">
    <property type="component" value="Unassembled WGS sequence"/>
</dbReference>
<accession>A0A520S6Y3</accession>
<dbReference type="AlphaFoldDB" id="A0A520S6Y3"/>
<dbReference type="InterPro" id="IPR036282">
    <property type="entry name" value="Glutathione-S-Trfase_C_sf"/>
</dbReference>
<reference evidence="4 5" key="1">
    <citation type="submission" date="2019-02" db="EMBL/GenBank/DDBJ databases">
        <title>Prokaryotic population dynamics and viral predation in marine succession experiment using metagenomics: the confinement effect.</title>
        <authorList>
            <person name="Haro-Moreno J.M."/>
            <person name="Rodriguez-Valera F."/>
            <person name="Lopez-Perez M."/>
        </authorList>
    </citation>
    <scope>NUCLEOTIDE SEQUENCE [LARGE SCALE GENOMIC DNA]</scope>
    <source>
        <strain evidence="4">MED-G158</strain>
    </source>
</reference>
<dbReference type="InterPro" id="IPR010987">
    <property type="entry name" value="Glutathione-S-Trfase_C-like"/>
</dbReference>
<dbReference type="PANTHER" id="PTHR44051">
    <property type="entry name" value="GLUTATHIONE S-TRANSFERASE-RELATED"/>
    <property type="match status" value="1"/>
</dbReference>
<feature type="domain" description="GST N-terminal" evidence="2">
    <location>
        <begin position="7"/>
        <end position="90"/>
    </location>
</feature>
<sequence length="217" mass="24878">MGNTTDKSGIDLYTWATPNGRKISIMLEEIGLPYRVFPIDITNGDQLEPEFLKISPNNKIPAIVDHDTGQTLMESGAILMYLANRTGQLMSSIGPDYWRQMEWLMFQMGGVGPMLGQTHHFVKFNPGKSTYAEARYSAENRRLYGVLDKRLAGRDYICDEYSIADIATWPWISRYEWQQMNLNEFPHLKDWYLRVAVRPAVQRGYAVPQDLAVPIPN</sequence>
<dbReference type="Pfam" id="PF00043">
    <property type="entry name" value="GST_C"/>
    <property type="match status" value="1"/>
</dbReference>
<comment type="caution">
    <text evidence="4">The sequence shown here is derived from an EMBL/GenBank/DDBJ whole genome shotgun (WGS) entry which is preliminary data.</text>
</comment>
<feature type="domain" description="GST C-terminal" evidence="3">
    <location>
        <begin position="71"/>
        <end position="215"/>
    </location>
</feature>
<dbReference type="PROSITE" id="PS50404">
    <property type="entry name" value="GST_NTER"/>
    <property type="match status" value="1"/>
</dbReference>
<dbReference type="SUPFAM" id="SSF52833">
    <property type="entry name" value="Thioredoxin-like"/>
    <property type="match status" value="1"/>
</dbReference>
<dbReference type="InterPro" id="IPR036249">
    <property type="entry name" value="Thioredoxin-like_sf"/>
</dbReference>
<dbReference type="SFLD" id="SFLDG01151">
    <property type="entry name" value="Main.2:_Nu-like"/>
    <property type="match status" value="1"/>
</dbReference>
<dbReference type="GO" id="GO:0016740">
    <property type="term" value="F:transferase activity"/>
    <property type="evidence" value="ECO:0007669"/>
    <property type="project" value="UniProtKB-KW"/>
</dbReference>
<dbReference type="PANTHER" id="PTHR44051:SF8">
    <property type="entry name" value="GLUTATHIONE S-TRANSFERASE GSTA"/>
    <property type="match status" value="1"/>
</dbReference>
<evidence type="ECO:0000256" key="1">
    <source>
        <dbReference type="RuleBase" id="RU003494"/>
    </source>
</evidence>
<keyword evidence="4" id="KW-0808">Transferase</keyword>
<proteinExistence type="inferred from homology"/>
<dbReference type="Gene3D" id="1.20.1050.10">
    <property type="match status" value="1"/>
</dbReference>
<evidence type="ECO:0000313" key="4">
    <source>
        <dbReference type="EMBL" id="RZO78214.1"/>
    </source>
</evidence>
<dbReference type="InterPro" id="IPR040079">
    <property type="entry name" value="Glutathione_S-Trfase"/>
</dbReference>
<comment type="similarity">
    <text evidence="1">Belongs to the GST superfamily.</text>
</comment>
<dbReference type="SFLD" id="SFLDG00358">
    <property type="entry name" value="Main_(cytGST)"/>
    <property type="match status" value="1"/>
</dbReference>
<dbReference type="InterPro" id="IPR004046">
    <property type="entry name" value="GST_C"/>
</dbReference>
<evidence type="ECO:0000259" key="2">
    <source>
        <dbReference type="PROSITE" id="PS50404"/>
    </source>
</evidence>
<dbReference type="InterPro" id="IPR004045">
    <property type="entry name" value="Glutathione_S-Trfase_N"/>
</dbReference>
<dbReference type="Gene3D" id="3.40.30.10">
    <property type="entry name" value="Glutaredoxin"/>
    <property type="match status" value="1"/>
</dbReference>
<organism evidence="4 5">
    <name type="scientific">OM182 bacterium</name>
    <dbReference type="NCBI Taxonomy" id="2510334"/>
    <lineage>
        <taxon>Bacteria</taxon>
        <taxon>Pseudomonadati</taxon>
        <taxon>Pseudomonadota</taxon>
        <taxon>Gammaproteobacteria</taxon>
        <taxon>OMG group</taxon>
        <taxon>OM182 clade</taxon>
    </lineage>
</organism>
<protein>
    <submittedName>
        <fullName evidence="4">Glutathione S-transferase</fullName>
    </submittedName>
</protein>
<dbReference type="CDD" id="cd03048">
    <property type="entry name" value="GST_N_Ure2p_like"/>
    <property type="match status" value="1"/>
</dbReference>
<dbReference type="Pfam" id="PF02798">
    <property type="entry name" value="GST_N"/>
    <property type="match status" value="1"/>
</dbReference>
<dbReference type="CDD" id="cd10291">
    <property type="entry name" value="GST_C_YfcG_like"/>
    <property type="match status" value="1"/>
</dbReference>
<name>A0A520S6Y3_9GAMM</name>
<dbReference type="SFLD" id="SFLDS00019">
    <property type="entry name" value="Glutathione_Transferase_(cytos"/>
    <property type="match status" value="1"/>
</dbReference>
<evidence type="ECO:0000313" key="5">
    <source>
        <dbReference type="Proteomes" id="UP000320404"/>
    </source>
</evidence>
<evidence type="ECO:0000259" key="3">
    <source>
        <dbReference type="PROSITE" id="PS50405"/>
    </source>
</evidence>
<gene>
    <name evidence="4" type="ORF">EVA69_00590</name>
</gene>